<reference evidence="1 2" key="1">
    <citation type="submission" date="2023-06" db="EMBL/GenBank/DDBJ databases">
        <title>Genome sequence of Methancorpusculaceae sp. Cs1.</title>
        <authorList>
            <person name="Protasov E."/>
            <person name="Platt K."/>
            <person name="Poehlein A."/>
            <person name="Daniel R."/>
            <person name="Brune A."/>
        </authorList>
    </citation>
    <scope>NUCLEOTIDE SEQUENCE [LARGE SCALE GENOMIC DNA]</scope>
    <source>
        <strain evidence="1 2">Cs1</strain>
    </source>
</reference>
<dbReference type="Proteomes" id="UP001283212">
    <property type="component" value="Unassembled WGS sequence"/>
</dbReference>
<sequence length="308" mass="34849">MKPIRLRDFVMTDDGCLYAVSGYENEERAECVLRYVPTTDGDRVSPWGVRYKKYDFADAFVWVQEHKPEYLDLVHRVPLTDIVRVFKPEELAADVAARSPRAARLFSYFDLPPMTWGCTGSLLAGLENDASDIDMVVYGSAWFTAQQQLMSAVAAGKIPAMSEEMWQKVYNKRVPDISFDDFVLHESRKFNRGEFEGTYFDLLYSRGYDNLHSVPPITLGRKTGKTTIEATVTDASLAFDSPGIYLVDHEEIDLVLSFTHTYCGQCFTGETLEACGVVEEHGDQTWLIVGTTREAHGEYIVSRTLLDQ</sequence>
<evidence type="ECO:0008006" key="3">
    <source>
        <dbReference type="Google" id="ProtNLM"/>
    </source>
</evidence>
<evidence type="ECO:0000313" key="1">
    <source>
        <dbReference type="EMBL" id="MDV0442886.1"/>
    </source>
</evidence>
<evidence type="ECO:0000313" key="2">
    <source>
        <dbReference type="Proteomes" id="UP001283212"/>
    </source>
</evidence>
<keyword evidence="2" id="KW-1185">Reference proteome</keyword>
<dbReference type="EMBL" id="JAWDKB010000001">
    <property type="protein sequence ID" value="MDV0442886.1"/>
    <property type="molecule type" value="Genomic_DNA"/>
</dbReference>
<protein>
    <recommendedName>
        <fullName evidence="3">DNA polymerase subunit beta</fullName>
    </recommendedName>
</protein>
<proteinExistence type="predicted"/>
<organism evidence="1 2">
    <name type="scientific">Methanorbis rubei</name>
    <dbReference type="NCBI Taxonomy" id="3028300"/>
    <lineage>
        <taxon>Archaea</taxon>
        <taxon>Methanobacteriati</taxon>
        <taxon>Methanobacteriota</taxon>
        <taxon>Stenosarchaea group</taxon>
        <taxon>Methanomicrobia</taxon>
        <taxon>Methanomicrobiales</taxon>
        <taxon>Methanocorpusculaceae</taxon>
        <taxon>Methanorbis</taxon>
    </lineage>
</organism>
<comment type="caution">
    <text evidence="1">The sequence shown here is derived from an EMBL/GenBank/DDBJ whole genome shotgun (WGS) entry which is preliminary data.</text>
</comment>
<accession>A0AAE4MEG9</accession>
<dbReference type="AlphaFoldDB" id="A0AAE4MEG9"/>
<gene>
    <name evidence="1" type="ORF">McpCs1_02420</name>
</gene>
<name>A0AAE4MEG9_9EURY</name>